<dbReference type="Proteomes" id="UP000464178">
    <property type="component" value="Chromosome"/>
</dbReference>
<keyword evidence="2" id="KW-1185">Reference proteome</keyword>
<protein>
    <submittedName>
        <fullName evidence="1">Uncharacterized protein</fullName>
    </submittedName>
</protein>
<dbReference type="AlphaFoldDB" id="A0A6P2D4L3"/>
<evidence type="ECO:0000313" key="2">
    <source>
        <dbReference type="Proteomes" id="UP000464178"/>
    </source>
</evidence>
<evidence type="ECO:0000313" key="1">
    <source>
        <dbReference type="EMBL" id="VTR96013.1"/>
    </source>
</evidence>
<sequence length="81" mass="9604">MPRERKRYTADGKPAHCVVRINPVTAQFLYREARIRGYRDETELANEILRQWSLDLDPMDWPKLLKQMKADDELEDKSEVG</sequence>
<proteinExistence type="predicted"/>
<name>A0A6P2D4L3_9BACT</name>
<accession>A0A6P2D4L3</accession>
<reference evidence="1 2" key="1">
    <citation type="submission" date="2019-05" db="EMBL/GenBank/DDBJ databases">
        <authorList>
            <consortium name="Science for Life Laboratories"/>
        </authorList>
    </citation>
    <scope>NUCLEOTIDE SEQUENCE [LARGE SCALE GENOMIC DNA]</scope>
    <source>
        <strain evidence="1">Soil9</strain>
    </source>
</reference>
<dbReference type="EMBL" id="LR593886">
    <property type="protein sequence ID" value="VTR96013.1"/>
    <property type="molecule type" value="Genomic_DNA"/>
</dbReference>
<dbReference type="RefSeq" id="WP_162670355.1">
    <property type="nucleotide sequence ID" value="NZ_LR593886.1"/>
</dbReference>
<dbReference type="KEGG" id="gms:SOIL9_17010"/>
<gene>
    <name evidence="1" type="ORF">SOIL9_17010</name>
</gene>
<organism evidence="1 2">
    <name type="scientific">Gemmata massiliana</name>
    <dbReference type="NCBI Taxonomy" id="1210884"/>
    <lineage>
        <taxon>Bacteria</taxon>
        <taxon>Pseudomonadati</taxon>
        <taxon>Planctomycetota</taxon>
        <taxon>Planctomycetia</taxon>
        <taxon>Gemmatales</taxon>
        <taxon>Gemmataceae</taxon>
        <taxon>Gemmata</taxon>
    </lineage>
</organism>